<sequence>MQKSQSIIFDTYTIKENTKTYRKRIAQTRCAILFLYA</sequence>
<evidence type="ECO:0000313" key="1">
    <source>
        <dbReference type="EMBL" id="BAR95685.1"/>
    </source>
</evidence>
<protein>
    <submittedName>
        <fullName evidence="1">Uncharacterized protein</fullName>
    </submittedName>
</protein>
<organism evidence="1 2">
    <name type="scientific">Prevotella intermedia</name>
    <dbReference type="NCBI Taxonomy" id="28131"/>
    <lineage>
        <taxon>Bacteria</taxon>
        <taxon>Pseudomonadati</taxon>
        <taxon>Bacteroidota</taxon>
        <taxon>Bacteroidia</taxon>
        <taxon>Bacteroidales</taxon>
        <taxon>Prevotellaceae</taxon>
        <taxon>Prevotella</taxon>
    </lineage>
</organism>
<reference evidence="1 2" key="1">
    <citation type="submission" date="2015-07" db="EMBL/GenBank/DDBJ databases">
        <title>Complete genome sequence of Prevotella intermedia strain 17-2.</title>
        <authorList>
            <person name="Nambu T."/>
        </authorList>
    </citation>
    <scope>NUCLEOTIDE SEQUENCE [LARGE SCALE GENOMIC DNA]</scope>
    <source>
        <strain evidence="1 2">17-2</strain>
    </source>
</reference>
<dbReference type="AlphaFoldDB" id="A0AAD1BJZ1"/>
<evidence type="ECO:0000313" key="2">
    <source>
        <dbReference type="Proteomes" id="UP000067008"/>
    </source>
</evidence>
<name>A0AAD1BJZ1_PREIN</name>
<dbReference type="Proteomes" id="UP000067008">
    <property type="component" value="Chromosome 2"/>
</dbReference>
<gene>
    <name evidence="1" type="ORF">PI172_0957</name>
</gene>
<dbReference type="EMBL" id="AP014925">
    <property type="protein sequence ID" value="BAR95685.1"/>
    <property type="molecule type" value="Genomic_DNA"/>
</dbReference>
<proteinExistence type="predicted"/>
<accession>A0AAD1BJZ1</accession>